<name>A0A0D2I4B9_CLAB1</name>
<feature type="compositionally biased region" description="Polar residues" evidence="1">
    <location>
        <begin position="80"/>
        <end position="89"/>
    </location>
</feature>
<feature type="domain" description="Extracellular mutant protein 11 C-terminal" evidence="2">
    <location>
        <begin position="388"/>
        <end position="520"/>
    </location>
</feature>
<dbReference type="GeneID" id="27700635"/>
<dbReference type="EMBL" id="KN846990">
    <property type="protein sequence ID" value="KIW91739.1"/>
    <property type="molecule type" value="Genomic_DNA"/>
</dbReference>
<protein>
    <recommendedName>
        <fullName evidence="2">Extracellular mutant protein 11 C-terminal domain-containing protein</fullName>
    </recommendedName>
</protein>
<sequence>MPLTNDKMNAKQYVQNRESVAHQARPEKRSLTPQPNSGRERSQHRQDEARRKLQHSSHTKDNNEVISRREAAKLKLEVPNTLTNSSSRLPQPAGHGAAQEPAVVQQSISSRPAPTIGHRHSTFDDTQSIHFDDSMSLAEEKSGRSKPSFSFHHGGNIPPIWNDDPPFYPPLSPFEGSKFVFGKHEKASALPPDWQARVDAERLRQGFDAVHGTRFAHNIGPSNCRKDDQEEESEQDGDIEEGTSIAQNTPSRIRMAPGLKDRPNPGKEKLKKGTRPEEPTTRLLPNHRKSLGDAASAVVVEPLSRQQINRFNVYKSPEADAETELPDNLHPTIQLPQPHASLVHPPAFSSKMSSLHESSSDEEQPQARHASNSPRLVSKRHPPDLDLDFDPEVLNTQTMADLDAIPFTADPRSGASEPALDANGSPMSLSAKLTNLTKMRVEDQRHLFKSLTDAEREQTAEWFVEKFKVNMQKLMAVRLERRKIALKFELEVKKRERQVEMKRGDVDQELAGLKKGGGELIRGKSPAK</sequence>
<feature type="region of interest" description="Disordered" evidence="1">
    <location>
        <begin position="1"/>
        <end position="126"/>
    </location>
</feature>
<dbReference type="Proteomes" id="UP000053789">
    <property type="component" value="Unassembled WGS sequence"/>
</dbReference>
<dbReference type="Pfam" id="PF15463">
    <property type="entry name" value="ECM11"/>
    <property type="match status" value="1"/>
</dbReference>
<proteinExistence type="predicted"/>
<gene>
    <name evidence="3" type="ORF">Z519_07707</name>
</gene>
<feature type="compositionally biased region" description="Basic and acidic residues" evidence="1">
    <location>
        <begin position="38"/>
        <end position="51"/>
    </location>
</feature>
<dbReference type="HOGENOM" id="CLU_520730_0_0_1"/>
<feature type="compositionally biased region" description="Basic and acidic residues" evidence="1">
    <location>
        <begin position="58"/>
        <end position="76"/>
    </location>
</feature>
<evidence type="ECO:0000313" key="4">
    <source>
        <dbReference type="Proteomes" id="UP000053789"/>
    </source>
</evidence>
<dbReference type="OrthoDB" id="2159786at2759"/>
<reference evidence="3" key="1">
    <citation type="submission" date="2015-01" db="EMBL/GenBank/DDBJ databases">
        <title>The Genome Sequence of Cladophialophora bantiana CBS 173.52.</title>
        <authorList>
            <consortium name="The Broad Institute Genomics Platform"/>
            <person name="Cuomo C."/>
            <person name="de Hoog S."/>
            <person name="Gorbushina A."/>
            <person name="Stielow B."/>
            <person name="Teixiera M."/>
            <person name="Abouelleil A."/>
            <person name="Chapman S.B."/>
            <person name="Priest M."/>
            <person name="Young S.K."/>
            <person name="Wortman J."/>
            <person name="Nusbaum C."/>
            <person name="Birren B."/>
        </authorList>
    </citation>
    <scope>NUCLEOTIDE SEQUENCE [LARGE SCALE GENOMIC DNA]</scope>
    <source>
        <strain evidence="3">CBS 173.52</strain>
    </source>
</reference>
<dbReference type="RefSeq" id="XP_016618408.1">
    <property type="nucleotide sequence ID" value="XM_016765439.1"/>
</dbReference>
<dbReference type="InterPro" id="IPR029178">
    <property type="entry name" value="Ecm11_C"/>
</dbReference>
<accession>A0A0D2I4B9</accession>
<evidence type="ECO:0000313" key="3">
    <source>
        <dbReference type="EMBL" id="KIW91739.1"/>
    </source>
</evidence>
<organism evidence="3 4">
    <name type="scientific">Cladophialophora bantiana (strain ATCC 10958 / CBS 173.52 / CDC B-1940 / NIH 8579)</name>
    <name type="common">Xylohypha bantiana</name>
    <dbReference type="NCBI Taxonomy" id="1442370"/>
    <lineage>
        <taxon>Eukaryota</taxon>
        <taxon>Fungi</taxon>
        <taxon>Dikarya</taxon>
        <taxon>Ascomycota</taxon>
        <taxon>Pezizomycotina</taxon>
        <taxon>Eurotiomycetes</taxon>
        <taxon>Chaetothyriomycetidae</taxon>
        <taxon>Chaetothyriales</taxon>
        <taxon>Herpotrichiellaceae</taxon>
        <taxon>Cladophialophora</taxon>
    </lineage>
</organism>
<dbReference type="VEuPathDB" id="FungiDB:Z519_07707"/>
<feature type="region of interest" description="Disordered" evidence="1">
    <location>
        <begin position="214"/>
        <end position="290"/>
    </location>
</feature>
<evidence type="ECO:0000259" key="2">
    <source>
        <dbReference type="Pfam" id="PF15463"/>
    </source>
</evidence>
<feature type="region of interest" description="Disordered" evidence="1">
    <location>
        <begin position="319"/>
        <end position="385"/>
    </location>
</feature>
<feature type="compositionally biased region" description="Basic and acidic residues" evidence="1">
    <location>
        <begin position="259"/>
        <end position="268"/>
    </location>
</feature>
<feature type="compositionally biased region" description="Acidic residues" evidence="1">
    <location>
        <begin position="229"/>
        <end position="241"/>
    </location>
</feature>
<dbReference type="AlphaFoldDB" id="A0A0D2I4B9"/>
<keyword evidence="4" id="KW-1185">Reference proteome</keyword>
<evidence type="ECO:0000256" key="1">
    <source>
        <dbReference type="SAM" id="MobiDB-lite"/>
    </source>
</evidence>